<dbReference type="EMBL" id="KV454540">
    <property type="protein sequence ID" value="ODV67916.1"/>
    <property type="molecule type" value="Genomic_DNA"/>
</dbReference>
<evidence type="ECO:0000259" key="2">
    <source>
        <dbReference type="Pfam" id="PF04426"/>
    </source>
</evidence>
<dbReference type="InterPro" id="IPR039634">
    <property type="entry name" value="Bul1-like"/>
</dbReference>
<dbReference type="GeneID" id="30995675"/>
<reference evidence="4" key="1">
    <citation type="submission" date="2016-05" db="EMBL/GenBank/DDBJ databases">
        <title>Comparative genomics of biotechnologically important yeasts.</title>
        <authorList>
            <consortium name="DOE Joint Genome Institute"/>
            <person name="Riley R."/>
            <person name="Haridas S."/>
            <person name="Wolfe K.H."/>
            <person name="Lopes M.R."/>
            <person name="Hittinger C.T."/>
            <person name="Goker M."/>
            <person name="Salamov A."/>
            <person name="Wisecaver J."/>
            <person name="Long T.M."/>
            <person name="Aerts A.L."/>
            <person name="Barry K."/>
            <person name="Choi C."/>
            <person name="Clum A."/>
            <person name="Coughlan A.Y."/>
            <person name="Deshpande S."/>
            <person name="Douglass A.P."/>
            <person name="Hanson S.J."/>
            <person name="Klenk H.-P."/>
            <person name="Labutti K."/>
            <person name="Lapidus A."/>
            <person name="Lindquist E."/>
            <person name="Lipzen A."/>
            <person name="Meier-Kolthoff J.P."/>
            <person name="Ohm R.A."/>
            <person name="Otillar R.P."/>
            <person name="Pangilinan J."/>
            <person name="Peng Y."/>
            <person name="Rokas A."/>
            <person name="Rosa C.A."/>
            <person name="Scheuner C."/>
            <person name="Sibirny A.A."/>
            <person name="Slot J.C."/>
            <person name="Stielow J.B."/>
            <person name="Sun H."/>
            <person name="Kurtzman C.P."/>
            <person name="Blackwell M."/>
            <person name="Grigoriev I.V."/>
            <person name="Jeffries T.W."/>
        </authorList>
    </citation>
    <scope>NUCLEOTIDE SEQUENCE [LARGE SCALE GENOMIC DNA]</scope>
    <source>
        <strain evidence="4">NRRL Y-1933</strain>
    </source>
</reference>
<dbReference type="Pfam" id="PF04426">
    <property type="entry name" value="Bul1_C"/>
    <property type="match status" value="1"/>
</dbReference>
<dbReference type="PANTHER" id="PTHR31904">
    <property type="entry name" value="BYPASS OF STOP CODON PROTEIN 5-RELATED"/>
    <property type="match status" value="1"/>
</dbReference>
<dbReference type="OrthoDB" id="4016204at2759"/>
<feature type="domain" description="Bul1 C-terminal" evidence="2">
    <location>
        <begin position="471"/>
        <end position="570"/>
    </location>
</feature>
<accession>A0A1E4RL01</accession>
<dbReference type="RefSeq" id="XP_020076983.1">
    <property type="nucleotide sequence ID" value="XM_020221125.1"/>
</dbReference>
<protein>
    <recommendedName>
        <fullName evidence="5">Bul1 N-terminal domain-containing protein</fullName>
    </recommendedName>
</protein>
<dbReference type="Pfam" id="PF04425">
    <property type="entry name" value="Bul1_N"/>
    <property type="match status" value="1"/>
</dbReference>
<evidence type="ECO:0000313" key="4">
    <source>
        <dbReference type="Proteomes" id="UP000095085"/>
    </source>
</evidence>
<evidence type="ECO:0008006" key="5">
    <source>
        <dbReference type="Google" id="ProtNLM"/>
    </source>
</evidence>
<name>A0A1E4RL01_9ASCO</name>
<dbReference type="InterPro" id="IPR022794">
    <property type="entry name" value="Bul1_C"/>
</dbReference>
<gene>
    <name evidence="3" type="ORF">HYPBUDRAFT_152648</name>
</gene>
<keyword evidence="4" id="KW-1185">Reference proteome</keyword>
<dbReference type="InterPro" id="IPR007519">
    <property type="entry name" value="Bul1_N"/>
</dbReference>
<organism evidence="3 4">
    <name type="scientific">Hyphopichia burtonii NRRL Y-1933</name>
    <dbReference type="NCBI Taxonomy" id="984485"/>
    <lineage>
        <taxon>Eukaryota</taxon>
        <taxon>Fungi</taxon>
        <taxon>Dikarya</taxon>
        <taxon>Ascomycota</taxon>
        <taxon>Saccharomycotina</taxon>
        <taxon>Pichiomycetes</taxon>
        <taxon>Debaryomycetaceae</taxon>
        <taxon>Hyphopichia</taxon>
    </lineage>
</organism>
<dbReference type="Proteomes" id="UP000095085">
    <property type="component" value="Unassembled WGS sequence"/>
</dbReference>
<sequence>MSITSGLQVGPINHLNSTEAILPLYSMYKSLVHKKLQHLRNDEPPEYQILNHLTPNQSRTSIDTLKTIRFNDLDKLKMNYNQNIKIDIQLTETPSVIGKEPQIFNDDTKEYKEDDYIYGYATIENTSSERIAFSVLYILLEGVYQYDDKLTHKIISMVDLNASLVNENLPTTQKDPIDQTCIVMNEVLEPHIKYKRFFTFKVPQYILDANCSHFLTNHLYLPPSFGGAGKFRDFGIDYTSIKYSINSYLIGETKEEFIKMGHGDRRIRIIPRNYNSNDPSIVKNYQFFHSRLKQELRLYDKKKYDQMISKLFEIKEGTCNTDLEKTFTVGEVRTKVIISMHEPFTLRYTPPISKHPDVNQQIKIPIKFESASKVKLKSIECELVLVTVDSATSSIPFMIVPDMIFNNSHEDTNFKSIISDPYHKLFKEVKKTLSKNNESFKLGSYLYENIRRMSNLKCVYHELQIDDIDCKVNYDSTQDNQNENLKTKLKNINNRKPNQERKTKSLSIDAVVKLKSMHIKKLDKAVQYNRFGGFTLIPNFQTCYMARLYFIKLILKFSRGKQVIYIPVTIE</sequence>
<feature type="domain" description="Bul1 N-terminal" evidence="1">
    <location>
        <begin position="61"/>
        <end position="226"/>
    </location>
</feature>
<dbReference type="PANTHER" id="PTHR31904:SF1">
    <property type="entry name" value="BYPASS OF STOP CODON PROTEIN 5-RELATED"/>
    <property type="match status" value="1"/>
</dbReference>
<dbReference type="AlphaFoldDB" id="A0A1E4RL01"/>
<evidence type="ECO:0000259" key="1">
    <source>
        <dbReference type="Pfam" id="PF04425"/>
    </source>
</evidence>
<proteinExistence type="predicted"/>
<evidence type="ECO:0000313" key="3">
    <source>
        <dbReference type="EMBL" id="ODV67916.1"/>
    </source>
</evidence>